<dbReference type="GO" id="GO:0000750">
    <property type="term" value="P:pheromone-dependent signal transduction involved in conjugation with cellular fusion"/>
    <property type="evidence" value="ECO:0007669"/>
    <property type="project" value="TreeGrafter"/>
</dbReference>
<gene>
    <name evidence="12" type="ORF">F5Z01DRAFT_670679</name>
</gene>
<evidence type="ECO:0000256" key="9">
    <source>
        <dbReference type="ARBA" id="ARBA00023224"/>
    </source>
</evidence>
<dbReference type="OrthoDB" id="2874149at2759"/>
<feature type="compositionally biased region" description="Polar residues" evidence="10">
    <location>
        <begin position="465"/>
        <end position="481"/>
    </location>
</feature>
<dbReference type="PANTHER" id="PTHR28097">
    <property type="entry name" value="PHEROMONE A FACTOR RECEPTOR"/>
    <property type="match status" value="1"/>
</dbReference>
<dbReference type="Proteomes" id="UP000887229">
    <property type="component" value="Unassembled WGS sequence"/>
</dbReference>
<feature type="region of interest" description="Disordered" evidence="10">
    <location>
        <begin position="458"/>
        <end position="527"/>
    </location>
</feature>
<keyword evidence="13" id="KW-1185">Reference proteome</keyword>
<evidence type="ECO:0000313" key="13">
    <source>
        <dbReference type="Proteomes" id="UP000887229"/>
    </source>
</evidence>
<feature type="transmembrane region" description="Helical" evidence="11">
    <location>
        <begin position="101"/>
        <end position="122"/>
    </location>
</feature>
<feature type="compositionally biased region" description="Polar residues" evidence="10">
    <location>
        <begin position="398"/>
        <end position="411"/>
    </location>
</feature>
<comment type="subcellular location">
    <subcellularLocation>
        <location evidence="1">Membrane</location>
        <topology evidence="1">Multi-pass membrane protein</topology>
    </subcellularLocation>
</comment>
<feature type="transmembrane region" description="Helical" evidence="11">
    <location>
        <begin position="59"/>
        <end position="81"/>
    </location>
</feature>
<evidence type="ECO:0000256" key="6">
    <source>
        <dbReference type="ARBA" id="ARBA00023040"/>
    </source>
</evidence>
<evidence type="ECO:0000313" key="12">
    <source>
        <dbReference type="EMBL" id="KAG9258022.1"/>
    </source>
</evidence>
<evidence type="ECO:0000256" key="10">
    <source>
        <dbReference type="SAM" id="MobiDB-lite"/>
    </source>
</evidence>
<feature type="transmembrane region" description="Helical" evidence="11">
    <location>
        <begin position="143"/>
        <end position="164"/>
    </location>
</feature>
<keyword evidence="3" id="KW-0589">Pheromone response</keyword>
<accession>A0A9P7ZUE3</accession>
<dbReference type="GO" id="GO:0005886">
    <property type="term" value="C:plasma membrane"/>
    <property type="evidence" value="ECO:0007669"/>
    <property type="project" value="TreeGrafter"/>
</dbReference>
<evidence type="ECO:0000256" key="1">
    <source>
        <dbReference type="ARBA" id="ARBA00004141"/>
    </source>
</evidence>
<feature type="compositionally biased region" description="Polar residues" evidence="10">
    <location>
        <begin position="489"/>
        <end position="527"/>
    </location>
</feature>
<evidence type="ECO:0000256" key="5">
    <source>
        <dbReference type="ARBA" id="ARBA00022989"/>
    </source>
</evidence>
<feature type="compositionally biased region" description="Low complexity" evidence="10">
    <location>
        <begin position="379"/>
        <end position="392"/>
    </location>
</feature>
<feature type="transmembrane region" description="Helical" evidence="11">
    <location>
        <begin position="27"/>
        <end position="47"/>
    </location>
</feature>
<comment type="similarity">
    <text evidence="2">Belongs to the G-protein coupled receptor 4 family.</text>
</comment>
<keyword evidence="6" id="KW-0297">G-protein coupled receptor</keyword>
<feature type="transmembrane region" description="Helical" evidence="11">
    <location>
        <begin position="184"/>
        <end position="210"/>
    </location>
</feature>
<evidence type="ECO:0000256" key="7">
    <source>
        <dbReference type="ARBA" id="ARBA00023136"/>
    </source>
</evidence>
<dbReference type="AlphaFoldDB" id="A0A9P7ZUE3"/>
<feature type="region of interest" description="Disordered" evidence="10">
    <location>
        <begin position="352"/>
        <end position="432"/>
    </location>
</feature>
<keyword evidence="9" id="KW-0807">Transducer</keyword>
<proteinExistence type="inferred from homology"/>
<dbReference type="GO" id="GO:0004932">
    <property type="term" value="F:mating-type factor pheromone receptor activity"/>
    <property type="evidence" value="ECO:0007669"/>
    <property type="project" value="InterPro"/>
</dbReference>
<dbReference type="GeneID" id="70295497"/>
<comment type="caution">
    <text evidence="12">The sequence shown here is derived from an EMBL/GenBank/DDBJ whole genome shotgun (WGS) entry which is preliminary data.</text>
</comment>
<sequence length="527" mass="58884">MDLYPRDDALVVIQGTPSLPPYTTPSLTANLVCRVLLGLLGSIVALVPLRLLHRNSELAATIFILNVILKNIDTVVLALIWRNDDMESWWKGYGLCDVTPYFHNFSIALYATCLLAIMRNLAHQVGLLTANPLTVKEKRKRNMIQALIMFPLPVIQLALTWPLTRNRYAIGAIIGCSWSADPSWPYLVFFVIAPTIVSTITVFYAILIYWRFRQVSTSNASILSSNRQATQRANRTRRRLYLMVISVLIPVYPMMLLIFVLNILDMGPATSYSYERIHAGIPGLPWNSIILLPSSTLNFAVMNVSWLTIISCGPIFMFFSCTKDAINDYRIVLLKLGLGKIWPKLHQEYAPDRPAGWSQSSCSQGTSRTGSTNPKAGTSVSSHPLSTFSSSSRDTEQPHTQSLNFLTSTTLEAGPAEPSARQQDEEPTGREAVHDDILHRNPFLMRTNLSIPPLSFLQRSKKRMQSPQDPSSSNGIYTSIWSPDDESRGPNTGDNNDGTQETQGVQSTPQTDTVRVKTSITRHMQQR</sequence>
<organism evidence="12 13">
    <name type="scientific">Emericellopsis atlantica</name>
    <dbReference type="NCBI Taxonomy" id="2614577"/>
    <lineage>
        <taxon>Eukaryota</taxon>
        <taxon>Fungi</taxon>
        <taxon>Dikarya</taxon>
        <taxon>Ascomycota</taxon>
        <taxon>Pezizomycotina</taxon>
        <taxon>Sordariomycetes</taxon>
        <taxon>Hypocreomycetidae</taxon>
        <taxon>Hypocreales</taxon>
        <taxon>Bionectriaceae</taxon>
        <taxon>Emericellopsis</taxon>
    </lineage>
</organism>
<feature type="transmembrane region" description="Helical" evidence="11">
    <location>
        <begin position="240"/>
        <end position="264"/>
    </location>
</feature>
<dbReference type="EMBL" id="MU251244">
    <property type="protein sequence ID" value="KAG9258022.1"/>
    <property type="molecule type" value="Genomic_DNA"/>
</dbReference>
<keyword evidence="8 12" id="KW-0675">Receptor</keyword>
<evidence type="ECO:0000256" key="2">
    <source>
        <dbReference type="ARBA" id="ARBA00011085"/>
    </source>
</evidence>
<dbReference type="RefSeq" id="XP_046121946.1">
    <property type="nucleotide sequence ID" value="XM_046264594.1"/>
</dbReference>
<feature type="transmembrane region" description="Helical" evidence="11">
    <location>
        <begin position="300"/>
        <end position="321"/>
    </location>
</feature>
<name>A0A9P7ZUE3_9HYPO</name>
<evidence type="ECO:0000256" key="11">
    <source>
        <dbReference type="SAM" id="Phobius"/>
    </source>
</evidence>
<evidence type="ECO:0000256" key="3">
    <source>
        <dbReference type="ARBA" id="ARBA00022507"/>
    </source>
</evidence>
<dbReference type="PANTHER" id="PTHR28097:SF1">
    <property type="entry name" value="PHEROMONE A FACTOR RECEPTOR"/>
    <property type="match status" value="1"/>
</dbReference>
<evidence type="ECO:0000256" key="8">
    <source>
        <dbReference type="ARBA" id="ARBA00023170"/>
    </source>
</evidence>
<feature type="compositionally biased region" description="Basic and acidic residues" evidence="10">
    <location>
        <begin position="422"/>
        <end position="432"/>
    </location>
</feature>
<reference evidence="12" key="1">
    <citation type="journal article" date="2021" name="IMA Fungus">
        <title>Genomic characterization of three marine fungi, including Emericellopsis atlantica sp. nov. with signatures of a generalist lifestyle and marine biomass degradation.</title>
        <authorList>
            <person name="Hagestad O.C."/>
            <person name="Hou L."/>
            <person name="Andersen J.H."/>
            <person name="Hansen E.H."/>
            <person name="Altermark B."/>
            <person name="Li C."/>
            <person name="Kuhnert E."/>
            <person name="Cox R.J."/>
            <person name="Crous P.W."/>
            <person name="Spatafora J.W."/>
            <person name="Lail K."/>
            <person name="Amirebrahimi M."/>
            <person name="Lipzen A."/>
            <person name="Pangilinan J."/>
            <person name="Andreopoulos W."/>
            <person name="Hayes R.D."/>
            <person name="Ng V."/>
            <person name="Grigoriev I.V."/>
            <person name="Jackson S.A."/>
            <person name="Sutton T.D.S."/>
            <person name="Dobson A.D.W."/>
            <person name="Rama T."/>
        </authorList>
    </citation>
    <scope>NUCLEOTIDE SEQUENCE</scope>
    <source>
        <strain evidence="12">TS7</strain>
    </source>
</reference>
<dbReference type="InterPro" id="IPR001499">
    <property type="entry name" value="GPCR_STE3"/>
</dbReference>
<protein>
    <submittedName>
        <fullName evidence="12">Pheromone receptor</fullName>
    </submittedName>
</protein>
<keyword evidence="5 11" id="KW-1133">Transmembrane helix</keyword>
<feature type="compositionally biased region" description="Polar residues" evidence="10">
    <location>
        <begin position="357"/>
        <end position="378"/>
    </location>
</feature>
<dbReference type="Pfam" id="PF02076">
    <property type="entry name" value="STE3"/>
    <property type="match status" value="1"/>
</dbReference>
<keyword evidence="4 11" id="KW-0812">Transmembrane</keyword>
<keyword evidence="7 11" id="KW-0472">Membrane</keyword>
<evidence type="ECO:0000256" key="4">
    <source>
        <dbReference type="ARBA" id="ARBA00022692"/>
    </source>
</evidence>
<dbReference type="CDD" id="cd14966">
    <property type="entry name" value="7tmD_STE3"/>
    <property type="match status" value="1"/>
</dbReference>